<reference evidence="28" key="1">
    <citation type="submission" date="2020-05" db="EMBL/GenBank/DDBJ databases">
        <title>Mycena genomes resolve the evolution of fungal bioluminescence.</title>
        <authorList>
            <person name="Tsai I.J."/>
        </authorList>
    </citation>
    <scope>NUCLEOTIDE SEQUENCE</scope>
    <source>
        <strain evidence="28">160909Yilan</strain>
    </source>
</reference>
<keyword evidence="29" id="KW-1185">Reference proteome</keyword>
<evidence type="ECO:0000256" key="21">
    <source>
        <dbReference type="ARBA" id="ARBA00023268"/>
    </source>
</evidence>
<dbReference type="InterPro" id="IPR043502">
    <property type="entry name" value="DNA/RNA_pol_sf"/>
</dbReference>
<dbReference type="InterPro" id="IPR054722">
    <property type="entry name" value="PolX-like_BBD"/>
</dbReference>
<dbReference type="InterPro" id="IPR025724">
    <property type="entry name" value="GAG-pre-integrase_dom"/>
</dbReference>
<keyword evidence="17" id="KW-0695">RNA-directed DNA polymerase</keyword>
<keyword evidence="9" id="KW-0547">Nucleotide-binding</keyword>
<gene>
    <name evidence="28" type="ORF">MSAN_01955100</name>
</gene>
<evidence type="ECO:0000256" key="3">
    <source>
        <dbReference type="ARBA" id="ARBA00022612"/>
    </source>
</evidence>
<dbReference type="Pfam" id="PF13976">
    <property type="entry name" value="gag_pre-integrs"/>
    <property type="match status" value="1"/>
</dbReference>
<dbReference type="GO" id="GO:0006310">
    <property type="term" value="P:DNA recombination"/>
    <property type="evidence" value="ECO:0007669"/>
    <property type="project" value="UniProtKB-KW"/>
</dbReference>
<dbReference type="OrthoDB" id="7691805at2759"/>
<keyword evidence="6" id="KW-0548">Nucleotidyltransferase</keyword>
<dbReference type="PROSITE" id="PS50158">
    <property type="entry name" value="ZF_CCHC"/>
    <property type="match status" value="1"/>
</dbReference>
<feature type="region of interest" description="Disordered" evidence="25">
    <location>
        <begin position="251"/>
        <end position="273"/>
    </location>
</feature>
<evidence type="ECO:0000256" key="14">
    <source>
        <dbReference type="ARBA" id="ARBA00022842"/>
    </source>
</evidence>
<dbReference type="InterPro" id="IPR001584">
    <property type="entry name" value="Integrase_cat-core"/>
</dbReference>
<dbReference type="EMBL" id="JACAZH010000022">
    <property type="protein sequence ID" value="KAF7343745.1"/>
    <property type="molecule type" value="Genomic_DNA"/>
</dbReference>
<evidence type="ECO:0000256" key="17">
    <source>
        <dbReference type="ARBA" id="ARBA00022918"/>
    </source>
</evidence>
<evidence type="ECO:0000256" key="22">
    <source>
        <dbReference type="ARBA" id="ARBA00048173"/>
    </source>
</evidence>
<evidence type="ECO:0000259" key="27">
    <source>
        <dbReference type="PROSITE" id="PS50994"/>
    </source>
</evidence>
<keyword evidence="14" id="KW-0460">Magnesium</keyword>
<keyword evidence="24" id="KW-0863">Zinc-finger</keyword>
<evidence type="ECO:0000256" key="7">
    <source>
        <dbReference type="ARBA" id="ARBA00022722"/>
    </source>
</evidence>
<keyword evidence="4" id="KW-0507">mRNA processing</keyword>
<feature type="domain" description="Integrase catalytic" evidence="27">
    <location>
        <begin position="499"/>
        <end position="665"/>
    </location>
</feature>
<keyword evidence="18" id="KW-0239">DNA-directed DNA polymerase</keyword>
<evidence type="ECO:0000256" key="25">
    <source>
        <dbReference type="SAM" id="MobiDB-lite"/>
    </source>
</evidence>
<name>A0A8H6XNZ2_9AGAR</name>
<comment type="caution">
    <text evidence="28">The sequence shown here is derived from an EMBL/GenBank/DDBJ whole genome shotgun (WGS) entry which is preliminary data.</text>
</comment>
<feature type="region of interest" description="Disordered" evidence="25">
    <location>
        <begin position="747"/>
        <end position="873"/>
    </location>
</feature>
<dbReference type="Proteomes" id="UP000623467">
    <property type="component" value="Unassembled WGS sequence"/>
</dbReference>
<comment type="catalytic activity">
    <reaction evidence="23">
        <text>DNA(n) + a 2'-deoxyribonucleoside 5'-triphosphate = DNA(n+1) + diphosphate</text>
        <dbReference type="Rhea" id="RHEA:22508"/>
        <dbReference type="Rhea" id="RHEA-COMP:17339"/>
        <dbReference type="Rhea" id="RHEA-COMP:17340"/>
        <dbReference type="ChEBI" id="CHEBI:33019"/>
        <dbReference type="ChEBI" id="CHEBI:61560"/>
        <dbReference type="ChEBI" id="CHEBI:173112"/>
        <dbReference type="EC" id="2.7.7.7"/>
    </reaction>
</comment>
<comment type="catalytic activity">
    <reaction evidence="22">
        <text>DNA(n) + a 2'-deoxyribonucleoside 5'-triphosphate = DNA(n+1) + diphosphate</text>
        <dbReference type="Rhea" id="RHEA:22508"/>
        <dbReference type="Rhea" id="RHEA-COMP:17339"/>
        <dbReference type="Rhea" id="RHEA-COMP:17340"/>
        <dbReference type="ChEBI" id="CHEBI:33019"/>
        <dbReference type="ChEBI" id="CHEBI:61560"/>
        <dbReference type="ChEBI" id="CHEBI:173112"/>
        <dbReference type="EC" id="2.7.7.49"/>
    </reaction>
</comment>
<evidence type="ECO:0000313" key="28">
    <source>
        <dbReference type="EMBL" id="KAF7343745.1"/>
    </source>
</evidence>
<dbReference type="PANTHER" id="PTHR42648">
    <property type="entry name" value="TRANSPOSASE, PUTATIVE-RELATED"/>
    <property type="match status" value="1"/>
</dbReference>
<evidence type="ECO:0000256" key="15">
    <source>
        <dbReference type="ARBA" id="ARBA00022884"/>
    </source>
</evidence>
<feature type="compositionally biased region" description="Polar residues" evidence="25">
    <location>
        <begin position="780"/>
        <end position="813"/>
    </location>
</feature>
<dbReference type="GO" id="GO:0015074">
    <property type="term" value="P:DNA integration"/>
    <property type="evidence" value="ECO:0007669"/>
    <property type="project" value="UniProtKB-KW"/>
</dbReference>
<dbReference type="GO" id="GO:0008270">
    <property type="term" value="F:zinc ion binding"/>
    <property type="evidence" value="ECO:0007669"/>
    <property type="project" value="UniProtKB-KW"/>
</dbReference>
<evidence type="ECO:0008006" key="30">
    <source>
        <dbReference type="Google" id="ProtNLM"/>
    </source>
</evidence>
<evidence type="ECO:0000256" key="11">
    <source>
        <dbReference type="ARBA" id="ARBA00022759"/>
    </source>
</evidence>
<dbReference type="InterPro" id="IPR036397">
    <property type="entry name" value="RNaseH_sf"/>
</dbReference>
<dbReference type="SMART" id="SM00343">
    <property type="entry name" value="ZnF_C2HC"/>
    <property type="match status" value="1"/>
</dbReference>
<sequence>MSTTTNATETTPSSLFRIEQLNESNWVPWKRRVTAILRERALLKIVEGTTKKPVPADPDKPTKDETKAMERWEELDGKAQTQIELTLSDSQMVHIAGAKSAAEMWSQLRQVKERGGKLGVLSHRRRLYRTIADDATDIAEHVTELRRIQEELAILGSLVSDEDFLLLIISSLPESWDNFTSAYLGASSNAPTISSHEFISLVLEENRRRLEKTGDGSAAMYGRTSHSDGGRKDRVECFNCHKKGHVAADCWSKGGGKEGKGPRRGKRKEKANKADAVGNDFVETSYAAKLNSSSIYSWLADSGTTSHICNDRSVFIELGTADVSVEGVGNAPLQALGRGTVLLDCEVNGKVVTHKLLDVLFAPSCAHNLISISRLDDAGIKAEFSHGKVEFVRRTDGRVMATGNKTGRLYPLAARARKQVQRDVREGAHAAEEASNNNTWDSWHRRMGHLAKSGLEKLVKGNLVEGLTIDESSPPFSQCEACVKAKMTTKPYPQEAINRRENPGELTHSDIWGPARVESLKKSKYAILFTDDATRHCHAEFLKRRDEAFEKIKEYVAWVERQYGYTPKIIRVDNAKELTSGAVKAWLKSRGITLQNPAPYAHSSNGVAERFNRTIVELARAMLIARSLPAFLWELAVEYAVYIRNRSPTRALQGKTPLEAWTQKKPDVSHLREFGCEVWVKREPVQKLSKLGGDHEKAEKFIFVGFGDHSDIVKYYDAKNRTVRESRNVVWAMPSTQPLVDLQLEGELGTPSKQSPTEVPAEPDSVTLQKTVVPDEGEPTAQNESHSRAQTQSQGTAQTESQHGLQTRSQLPSISRLEKSPSATPPEPNSDLPRRSSRPTKDTDYRKLNNPAARTPSARSMSCPDLGEQQLPEGQAAERAEFAFLGESILEAAGVPRTYNEAVKSSESLEWKEAMREEIEMLKEKGTYELVELPPDREAIGCKWTYVKKADELGRVSRYKARLVALGCSQIPGIDFTETFAPVVRLESVRAALAIAAIKDLEIIQMDIRGAYLNGELKEEIYMRQPPGFEDGTGRVWRLLKTIYGLKQSGREWNREFDRKLTSIQLVKTAVDHCVYYREHDGERTWVTVWVDDLLILSTSRHEAERTKAEIEGLFDTKDLGEPRKIIGIEIRRDRGSGTITLSQLHYVETLLAKYGLTDAKPLATPMDPNVTLRKVPADAPEAPAELRGQYQSIIGGLMYAAICTRPDIAYAVTTLSQYCSNPGPEHWSACKRVLRYLSGTRNYGLVYGNTSDSDEIVSTGYSDADYAANVDDRKSISGYAFMLGGAAYAWSSKKQSTVATSSTEAEYTALAHATRFAVWSRYLFSEIGYAQTSSTIIHEDNQAALALARDPQYHARSKHFDVQNHFIREKIENGTVEPVYCTTEDQIADIFTKPLARPKHDKFTRALGLLPV</sequence>
<dbReference type="InterPro" id="IPR013103">
    <property type="entry name" value="RVT_2"/>
</dbReference>
<evidence type="ECO:0000256" key="10">
    <source>
        <dbReference type="ARBA" id="ARBA00022750"/>
    </source>
</evidence>
<evidence type="ECO:0000256" key="4">
    <source>
        <dbReference type="ARBA" id="ARBA00022664"/>
    </source>
</evidence>
<evidence type="ECO:0000256" key="1">
    <source>
        <dbReference type="ARBA" id="ARBA00002180"/>
    </source>
</evidence>
<keyword evidence="24" id="KW-0862">Zinc</keyword>
<evidence type="ECO:0000313" key="29">
    <source>
        <dbReference type="Proteomes" id="UP000623467"/>
    </source>
</evidence>
<dbReference type="GO" id="GO:0003723">
    <property type="term" value="F:RNA binding"/>
    <property type="evidence" value="ECO:0007669"/>
    <property type="project" value="UniProtKB-KW"/>
</dbReference>
<accession>A0A8H6XNZ2</accession>
<dbReference type="InterPro" id="IPR039537">
    <property type="entry name" value="Retrotran_Ty1/copia-like"/>
</dbReference>
<dbReference type="GO" id="GO:0004190">
    <property type="term" value="F:aspartic-type endopeptidase activity"/>
    <property type="evidence" value="ECO:0007669"/>
    <property type="project" value="UniProtKB-KW"/>
</dbReference>
<dbReference type="InterPro" id="IPR001878">
    <property type="entry name" value="Znf_CCHC"/>
</dbReference>
<keyword evidence="10" id="KW-0064">Aspartyl protease</keyword>
<dbReference type="Pfam" id="PF25597">
    <property type="entry name" value="SH3_retrovirus"/>
    <property type="match status" value="1"/>
</dbReference>
<keyword evidence="12" id="KW-0378">Hydrolase</keyword>
<evidence type="ECO:0000256" key="12">
    <source>
        <dbReference type="ARBA" id="ARBA00022801"/>
    </source>
</evidence>
<keyword evidence="18" id="KW-0808">Transferase</keyword>
<dbReference type="InterPro" id="IPR057670">
    <property type="entry name" value="SH3_retrovirus"/>
</dbReference>
<dbReference type="GO" id="GO:0005524">
    <property type="term" value="F:ATP binding"/>
    <property type="evidence" value="ECO:0007669"/>
    <property type="project" value="UniProtKB-KW"/>
</dbReference>
<dbReference type="PANTHER" id="PTHR42648:SF11">
    <property type="entry name" value="TRANSPOSON TY4-P GAG-POL POLYPROTEIN"/>
    <property type="match status" value="1"/>
</dbReference>
<dbReference type="PROSITE" id="PS50994">
    <property type="entry name" value="INTEGRASE"/>
    <property type="match status" value="1"/>
</dbReference>
<keyword evidence="7" id="KW-0540">Nuclease</keyword>
<evidence type="ECO:0000256" key="20">
    <source>
        <dbReference type="ARBA" id="ARBA00023172"/>
    </source>
</evidence>
<protein>
    <recommendedName>
        <fullName evidence="30">Polyprotein</fullName>
    </recommendedName>
</protein>
<dbReference type="GO" id="GO:0003964">
    <property type="term" value="F:RNA-directed DNA polymerase activity"/>
    <property type="evidence" value="ECO:0007669"/>
    <property type="project" value="UniProtKB-KW"/>
</dbReference>
<keyword evidence="21" id="KW-0511">Multifunctional enzyme</keyword>
<keyword evidence="15" id="KW-0694">RNA-binding</keyword>
<evidence type="ECO:0000259" key="26">
    <source>
        <dbReference type="PROSITE" id="PS50158"/>
    </source>
</evidence>
<dbReference type="SUPFAM" id="SSF56672">
    <property type="entry name" value="DNA/RNA polymerases"/>
    <property type="match status" value="1"/>
</dbReference>
<dbReference type="SUPFAM" id="SSF57756">
    <property type="entry name" value="Retrovirus zinc finger-like domains"/>
    <property type="match status" value="1"/>
</dbReference>
<dbReference type="InterPro" id="IPR012337">
    <property type="entry name" value="RNaseH-like_sf"/>
</dbReference>
<evidence type="ECO:0000256" key="5">
    <source>
        <dbReference type="ARBA" id="ARBA00022670"/>
    </source>
</evidence>
<keyword evidence="13" id="KW-0067">ATP-binding</keyword>
<comment type="function">
    <text evidence="1">The aspartyl protease (PR) mediates the proteolytic cleavages of the Gag and Gag-Pol polyproteins after assembly of the VLP.</text>
</comment>
<evidence type="ECO:0000256" key="13">
    <source>
        <dbReference type="ARBA" id="ARBA00022840"/>
    </source>
</evidence>
<organism evidence="28 29">
    <name type="scientific">Mycena sanguinolenta</name>
    <dbReference type="NCBI Taxonomy" id="230812"/>
    <lineage>
        <taxon>Eukaryota</taxon>
        <taxon>Fungi</taxon>
        <taxon>Dikarya</taxon>
        <taxon>Basidiomycota</taxon>
        <taxon>Agaricomycotina</taxon>
        <taxon>Agaricomycetes</taxon>
        <taxon>Agaricomycetidae</taxon>
        <taxon>Agaricales</taxon>
        <taxon>Marasmiineae</taxon>
        <taxon>Mycenaceae</taxon>
        <taxon>Mycena</taxon>
    </lineage>
</organism>
<evidence type="ECO:0000256" key="18">
    <source>
        <dbReference type="ARBA" id="ARBA00022932"/>
    </source>
</evidence>
<keyword evidence="3" id="KW-1188">Viral release from host cell</keyword>
<keyword evidence="2" id="KW-0815">Transposition</keyword>
<evidence type="ECO:0000256" key="2">
    <source>
        <dbReference type="ARBA" id="ARBA00022578"/>
    </source>
</evidence>
<dbReference type="SUPFAM" id="SSF53098">
    <property type="entry name" value="Ribonuclease H-like"/>
    <property type="match status" value="1"/>
</dbReference>
<dbReference type="Gene3D" id="4.10.60.10">
    <property type="entry name" value="Zinc finger, CCHC-type"/>
    <property type="match status" value="1"/>
</dbReference>
<keyword evidence="20" id="KW-0233">DNA recombination</keyword>
<keyword evidence="19" id="KW-0917">Virion maturation</keyword>
<evidence type="ECO:0000256" key="24">
    <source>
        <dbReference type="PROSITE-ProRule" id="PRU00047"/>
    </source>
</evidence>
<evidence type="ECO:0000256" key="9">
    <source>
        <dbReference type="ARBA" id="ARBA00022741"/>
    </source>
</evidence>
<dbReference type="GO" id="GO:0032196">
    <property type="term" value="P:transposition"/>
    <property type="evidence" value="ECO:0007669"/>
    <property type="project" value="UniProtKB-KW"/>
</dbReference>
<evidence type="ECO:0000256" key="16">
    <source>
        <dbReference type="ARBA" id="ARBA00022908"/>
    </source>
</evidence>
<keyword evidence="11" id="KW-0255">Endonuclease</keyword>
<proteinExistence type="predicted"/>
<dbReference type="GO" id="GO:0003887">
    <property type="term" value="F:DNA-directed DNA polymerase activity"/>
    <property type="evidence" value="ECO:0007669"/>
    <property type="project" value="UniProtKB-KW"/>
</dbReference>
<dbReference type="Pfam" id="PF22936">
    <property type="entry name" value="Pol_BBD"/>
    <property type="match status" value="1"/>
</dbReference>
<dbReference type="GO" id="GO:0006397">
    <property type="term" value="P:mRNA processing"/>
    <property type="evidence" value="ECO:0007669"/>
    <property type="project" value="UniProtKB-KW"/>
</dbReference>
<feature type="domain" description="CCHC-type" evidence="26">
    <location>
        <begin position="237"/>
        <end position="250"/>
    </location>
</feature>
<keyword evidence="8" id="KW-0479">Metal-binding</keyword>
<dbReference type="GO" id="GO:0004519">
    <property type="term" value="F:endonuclease activity"/>
    <property type="evidence" value="ECO:0007669"/>
    <property type="project" value="UniProtKB-KW"/>
</dbReference>
<dbReference type="Gene3D" id="3.30.420.10">
    <property type="entry name" value="Ribonuclease H-like superfamily/Ribonuclease H"/>
    <property type="match status" value="1"/>
</dbReference>
<evidence type="ECO:0000256" key="23">
    <source>
        <dbReference type="ARBA" id="ARBA00049244"/>
    </source>
</evidence>
<dbReference type="GO" id="GO:0005634">
    <property type="term" value="C:nucleus"/>
    <property type="evidence" value="ECO:0007669"/>
    <property type="project" value="UniProtKB-ARBA"/>
</dbReference>
<dbReference type="InterPro" id="IPR036875">
    <property type="entry name" value="Znf_CCHC_sf"/>
</dbReference>
<keyword evidence="5" id="KW-0645">Protease</keyword>
<keyword evidence="16" id="KW-0229">DNA integration</keyword>
<evidence type="ECO:0000256" key="19">
    <source>
        <dbReference type="ARBA" id="ARBA00023113"/>
    </source>
</evidence>
<dbReference type="Pfam" id="PF07727">
    <property type="entry name" value="RVT_2"/>
    <property type="match status" value="1"/>
</dbReference>
<dbReference type="Pfam" id="PF14223">
    <property type="entry name" value="Retrotran_gag_2"/>
    <property type="match status" value="1"/>
</dbReference>
<dbReference type="CDD" id="cd09272">
    <property type="entry name" value="RNase_HI_RT_Ty1"/>
    <property type="match status" value="1"/>
</dbReference>
<evidence type="ECO:0000256" key="6">
    <source>
        <dbReference type="ARBA" id="ARBA00022695"/>
    </source>
</evidence>
<dbReference type="GO" id="GO:0006508">
    <property type="term" value="P:proteolysis"/>
    <property type="evidence" value="ECO:0007669"/>
    <property type="project" value="UniProtKB-KW"/>
</dbReference>
<evidence type="ECO:0000256" key="8">
    <source>
        <dbReference type="ARBA" id="ARBA00022723"/>
    </source>
</evidence>